<proteinExistence type="predicted"/>
<evidence type="ECO:0000256" key="1">
    <source>
        <dbReference type="SAM" id="Phobius"/>
    </source>
</evidence>
<gene>
    <name evidence="2" type="ORF">GIL414_LOCUS8456</name>
</gene>
<organism evidence="2 3">
    <name type="scientific">Rotaria magnacalcarata</name>
    <dbReference type="NCBI Taxonomy" id="392030"/>
    <lineage>
        <taxon>Eukaryota</taxon>
        <taxon>Metazoa</taxon>
        <taxon>Spiralia</taxon>
        <taxon>Gnathifera</taxon>
        <taxon>Rotifera</taxon>
        <taxon>Eurotatoria</taxon>
        <taxon>Bdelloidea</taxon>
        <taxon>Philodinida</taxon>
        <taxon>Philodinidae</taxon>
        <taxon>Rotaria</taxon>
    </lineage>
</organism>
<sequence length="80" mass="8669">MTQNYDDSSSSKRSSLLSLIPTQYIIAGSIILIGLLNMYKGLFRFSYGFIGGVGVGVAIGVTFADSSIGQYILQQRRKGQ</sequence>
<keyword evidence="1" id="KW-1133">Transmembrane helix</keyword>
<dbReference type="EMBL" id="CAJOBJ010002745">
    <property type="protein sequence ID" value="CAF3938615.1"/>
    <property type="molecule type" value="Genomic_DNA"/>
</dbReference>
<feature type="transmembrane region" description="Helical" evidence="1">
    <location>
        <begin position="16"/>
        <end position="39"/>
    </location>
</feature>
<accession>A0A8S2MFC5</accession>
<reference evidence="2" key="1">
    <citation type="submission" date="2021-02" db="EMBL/GenBank/DDBJ databases">
        <authorList>
            <person name="Nowell W R."/>
        </authorList>
    </citation>
    <scope>NUCLEOTIDE SEQUENCE</scope>
</reference>
<dbReference type="Proteomes" id="UP000681720">
    <property type="component" value="Unassembled WGS sequence"/>
</dbReference>
<evidence type="ECO:0000313" key="3">
    <source>
        <dbReference type="Proteomes" id="UP000681720"/>
    </source>
</evidence>
<name>A0A8S2MFC5_9BILA</name>
<dbReference type="AlphaFoldDB" id="A0A8S2MFC5"/>
<evidence type="ECO:0000313" key="2">
    <source>
        <dbReference type="EMBL" id="CAF3938615.1"/>
    </source>
</evidence>
<comment type="caution">
    <text evidence="2">The sequence shown here is derived from an EMBL/GenBank/DDBJ whole genome shotgun (WGS) entry which is preliminary data.</text>
</comment>
<keyword evidence="1" id="KW-0812">Transmembrane</keyword>
<keyword evidence="1" id="KW-0472">Membrane</keyword>
<feature type="transmembrane region" description="Helical" evidence="1">
    <location>
        <begin position="45"/>
        <end position="68"/>
    </location>
</feature>
<protein>
    <submittedName>
        <fullName evidence="2">Uncharacterized protein</fullName>
    </submittedName>
</protein>